<feature type="region of interest" description="Disordered" evidence="1">
    <location>
        <begin position="1"/>
        <end position="22"/>
    </location>
</feature>
<evidence type="ECO:0000313" key="5">
    <source>
        <dbReference type="Proteomes" id="UP000235388"/>
    </source>
</evidence>
<dbReference type="Proteomes" id="UP000235392">
    <property type="component" value="Unassembled WGS sequence"/>
</dbReference>
<keyword evidence="5" id="KW-1185">Reference proteome</keyword>
<evidence type="ECO:0000313" key="4">
    <source>
        <dbReference type="EMBL" id="PLW51768.1"/>
    </source>
</evidence>
<dbReference type="EMBL" id="PGCI01000012">
    <property type="protein sequence ID" value="PLW50153.1"/>
    <property type="molecule type" value="Genomic_DNA"/>
</dbReference>
<name>A0A2N5VJI7_9BASI</name>
<evidence type="ECO:0000256" key="1">
    <source>
        <dbReference type="SAM" id="MobiDB-lite"/>
    </source>
</evidence>
<feature type="compositionally biased region" description="Polar residues" evidence="1">
    <location>
        <begin position="76"/>
        <end position="104"/>
    </location>
</feature>
<dbReference type="Proteomes" id="UP000235388">
    <property type="component" value="Unassembled WGS sequence"/>
</dbReference>
<reference evidence="5 6" key="1">
    <citation type="submission" date="2017-11" db="EMBL/GenBank/DDBJ databases">
        <title>De novo assembly and phasing of dikaryotic genomes from two isolates of Puccinia coronata f. sp. avenae, the causal agent of oat crown rust.</title>
        <authorList>
            <person name="Miller M.E."/>
            <person name="Zhang Y."/>
            <person name="Omidvar V."/>
            <person name="Sperschneider J."/>
            <person name="Schwessinger B."/>
            <person name="Raley C."/>
            <person name="Palmer J.M."/>
            <person name="Garnica D."/>
            <person name="Upadhyaya N."/>
            <person name="Rathjen J."/>
            <person name="Taylor J.M."/>
            <person name="Park R.F."/>
            <person name="Dodds P.N."/>
            <person name="Hirsch C.D."/>
            <person name="Kianian S.F."/>
            <person name="Figueroa M."/>
        </authorList>
    </citation>
    <scope>NUCLEOTIDE SEQUENCE [LARGE SCALE GENOMIC DNA]</scope>
    <source>
        <strain evidence="2">12NC29</strain>
        <strain evidence="3">12SD80</strain>
    </source>
</reference>
<dbReference type="EMBL" id="PGCJ01000980">
    <property type="protein sequence ID" value="PLW12506.1"/>
    <property type="molecule type" value="Genomic_DNA"/>
</dbReference>
<proteinExistence type="predicted"/>
<evidence type="ECO:0000313" key="2">
    <source>
        <dbReference type="EMBL" id="PLW12506.1"/>
    </source>
</evidence>
<comment type="caution">
    <text evidence="3">The sequence shown here is derived from an EMBL/GenBank/DDBJ whole genome shotgun (WGS) entry which is preliminary data.</text>
</comment>
<evidence type="ECO:0000313" key="6">
    <source>
        <dbReference type="Proteomes" id="UP000235392"/>
    </source>
</evidence>
<protein>
    <submittedName>
        <fullName evidence="3">Uncharacterized protein</fullName>
    </submittedName>
</protein>
<accession>A0A2N5VJI7</accession>
<organism evidence="3 6">
    <name type="scientific">Puccinia coronata f. sp. avenae</name>
    <dbReference type="NCBI Taxonomy" id="200324"/>
    <lineage>
        <taxon>Eukaryota</taxon>
        <taxon>Fungi</taxon>
        <taxon>Dikarya</taxon>
        <taxon>Basidiomycota</taxon>
        <taxon>Pucciniomycotina</taxon>
        <taxon>Pucciniomycetes</taxon>
        <taxon>Pucciniales</taxon>
        <taxon>Pucciniaceae</taxon>
        <taxon>Puccinia</taxon>
    </lineage>
</organism>
<gene>
    <name evidence="4" type="ORF">PCANC_05524</name>
    <name evidence="2" type="ORF">PCANC_16552</name>
    <name evidence="3" type="ORF">PCASD_01829</name>
</gene>
<dbReference type="AlphaFoldDB" id="A0A2N5VJI7"/>
<evidence type="ECO:0000313" key="3">
    <source>
        <dbReference type="EMBL" id="PLW50153.1"/>
    </source>
</evidence>
<feature type="region of interest" description="Disordered" evidence="1">
    <location>
        <begin position="71"/>
        <end position="104"/>
    </location>
</feature>
<dbReference type="EMBL" id="PGCJ01000083">
    <property type="protein sequence ID" value="PLW51768.1"/>
    <property type="molecule type" value="Genomic_DNA"/>
</dbReference>
<sequence length="104" mass="10962">MPKGRVTSPNSPSASPLGFRAPAPVSLWPLKLTPKPEKLQLPLPLSDLPQPVHGKTCATAVTVVPAQLITHRPGTPSIQQPPTHALPHTTQHTGRPTLPTSVEG</sequence>